<feature type="coiled-coil region" evidence="3">
    <location>
        <begin position="437"/>
        <end position="475"/>
    </location>
</feature>
<feature type="compositionally biased region" description="Low complexity" evidence="4">
    <location>
        <begin position="369"/>
        <end position="383"/>
    </location>
</feature>
<dbReference type="PRINTS" id="PR00380">
    <property type="entry name" value="KINESINHEAVY"/>
</dbReference>
<dbReference type="InterPro" id="IPR036961">
    <property type="entry name" value="Kinesin_motor_dom_sf"/>
</dbReference>
<feature type="region of interest" description="Disordered" evidence="4">
    <location>
        <begin position="330"/>
        <end position="434"/>
    </location>
</feature>
<evidence type="ECO:0000256" key="1">
    <source>
        <dbReference type="PROSITE-ProRule" id="PRU00283"/>
    </source>
</evidence>
<dbReference type="GO" id="GO:0005871">
    <property type="term" value="C:kinesin complex"/>
    <property type="evidence" value="ECO:0007669"/>
    <property type="project" value="TreeGrafter"/>
</dbReference>
<evidence type="ECO:0000259" key="5">
    <source>
        <dbReference type="PROSITE" id="PS50067"/>
    </source>
</evidence>
<feature type="region of interest" description="Disordered" evidence="4">
    <location>
        <begin position="532"/>
        <end position="563"/>
    </location>
</feature>
<dbReference type="SUPFAM" id="SSF47781">
    <property type="entry name" value="RuvA domain 2-like"/>
    <property type="match status" value="1"/>
</dbReference>
<dbReference type="GO" id="GO:0008574">
    <property type="term" value="F:plus-end-directed microtubule motor activity"/>
    <property type="evidence" value="ECO:0007669"/>
    <property type="project" value="TreeGrafter"/>
</dbReference>
<dbReference type="Gene3D" id="1.10.150.320">
    <property type="entry name" value="Photosystem II 12 kDa extrinsic protein"/>
    <property type="match status" value="1"/>
</dbReference>
<dbReference type="GO" id="GO:0005524">
    <property type="term" value="F:ATP binding"/>
    <property type="evidence" value="ECO:0007669"/>
    <property type="project" value="UniProtKB-UniRule"/>
</dbReference>
<evidence type="ECO:0000256" key="4">
    <source>
        <dbReference type="SAM" id="MobiDB-lite"/>
    </source>
</evidence>
<dbReference type="GO" id="GO:0016887">
    <property type="term" value="F:ATP hydrolysis activity"/>
    <property type="evidence" value="ECO:0007669"/>
    <property type="project" value="TreeGrafter"/>
</dbReference>
<sequence>MSTVHVVARIRPLLNDETENNIIVKAEGNVVSIPNPRNKDEIFKFPFNAVHGMEADQAAMFSEVSPALKHLFAGNDVQVFAYGVTGTGKTHTMRGGKQAAQRGIIPRLLHAIFRRKKELEKKSGGETKVSVVMTYFEIYNDKVFDLFSPTSKRTPAGLPVRECDKKTIVVGLTEKAVSSPAEFEELYDKANDNRSTSATKLNAHSSRSHAITCVKVIIEGKEGTKAGTVSAIDLAGSEDNRRTANDKERMLESQSINRSLFVLAQCVDAIAKKQSRIPFRDSKMTRILSLGQNNCKTIMILNLAPTVAYHLDTISSLNFANRAKKIETKEVEHETFQAPPPPTQAQVAAANRQPLRPVQQPARLNPGIKKPTTATTTKSTILKPKFAGVEKKPLQEKKPSQDRPRLGFPNGAQRPSAASKPHAAKESQKESGLSSIQASIEEMKANHQREIEKLRKEIEQTKEDQAKKMEQMEVDEKTREAKMYCLIAKQHTAADEYEDAILNYKLALKLCPDHPKILVRIKKLKMLLRKAEADHSGDSEQVDNTHPPPTNVSAPAPKKSGKKLSIFRDPTPSPGHQSIIRSPCPNTPRTRQIIQAVLSESLPAITKLAGIGPKKAETIITHVRGLKAAGQTISSLSDIMVIPGIGKKQVEKMQAGLLDKENVNPLPPISQKLLKNIENVDSGSVRLVHPDTDLAPIKTLASEKPPRKRKQLYALEDEDEDAVQSDVSEYVDEGGPLYGEKSPYQSPANPIKRHRAKMRKLNSLELAEENAVAV</sequence>
<dbReference type="InterPro" id="IPR010994">
    <property type="entry name" value="RuvA_2-like"/>
</dbReference>
<dbReference type="GO" id="GO:0005874">
    <property type="term" value="C:microtubule"/>
    <property type="evidence" value="ECO:0007669"/>
    <property type="project" value="TreeGrafter"/>
</dbReference>
<accession>A0A3N4I512</accession>
<gene>
    <name evidence="6" type="ORF">BJ508DRAFT_415758</name>
</gene>
<dbReference type="SMART" id="SM00028">
    <property type="entry name" value="TPR"/>
    <property type="match status" value="1"/>
</dbReference>
<dbReference type="InterPro" id="IPR027417">
    <property type="entry name" value="P-loop_NTPase"/>
</dbReference>
<comment type="similarity">
    <text evidence="1">Belongs to the TRAFAC class myosin-kinesin ATPase superfamily. Kinesin family.</text>
</comment>
<keyword evidence="1" id="KW-0547">Nucleotide-binding</keyword>
<dbReference type="PROSITE" id="PS50005">
    <property type="entry name" value="TPR"/>
    <property type="match status" value="1"/>
</dbReference>
<dbReference type="SMART" id="SM00129">
    <property type="entry name" value="KISc"/>
    <property type="match status" value="1"/>
</dbReference>
<dbReference type="Pfam" id="PF00225">
    <property type="entry name" value="Kinesin"/>
    <property type="match status" value="1"/>
</dbReference>
<dbReference type="InterPro" id="IPR001752">
    <property type="entry name" value="Kinesin_motor_dom"/>
</dbReference>
<evidence type="ECO:0000256" key="2">
    <source>
        <dbReference type="PROSITE-ProRule" id="PRU00339"/>
    </source>
</evidence>
<dbReference type="Proteomes" id="UP000275078">
    <property type="component" value="Unassembled WGS sequence"/>
</dbReference>
<dbReference type="InterPro" id="IPR011990">
    <property type="entry name" value="TPR-like_helical_dom_sf"/>
</dbReference>
<dbReference type="PROSITE" id="PS50067">
    <property type="entry name" value="KINESIN_MOTOR_2"/>
    <property type="match status" value="1"/>
</dbReference>
<proteinExistence type="inferred from homology"/>
<keyword evidence="3" id="KW-0175">Coiled coil</keyword>
<dbReference type="SUPFAM" id="SSF52540">
    <property type="entry name" value="P-loop containing nucleoside triphosphate hydrolases"/>
    <property type="match status" value="1"/>
</dbReference>
<dbReference type="EMBL" id="ML119695">
    <property type="protein sequence ID" value="RPA79778.1"/>
    <property type="molecule type" value="Genomic_DNA"/>
</dbReference>
<organism evidence="6 7">
    <name type="scientific">Ascobolus immersus RN42</name>
    <dbReference type="NCBI Taxonomy" id="1160509"/>
    <lineage>
        <taxon>Eukaryota</taxon>
        <taxon>Fungi</taxon>
        <taxon>Dikarya</taxon>
        <taxon>Ascomycota</taxon>
        <taxon>Pezizomycotina</taxon>
        <taxon>Pezizomycetes</taxon>
        <taxon>Pezizales</taxon>
        <taxon>Ascobolaceae</taxon>
        <taxon>Ascobolus</taxon>
    </lineage>
</organism>
<feature type="region of interest" description="Disordered" evidence="4">
    <location>
        <begin position="717"/>
        <end position="752"/>
    </location>
</feature>
<reference evidence="6 7" key="1">
    <citation type="journal article" date="2018" name="Nat. Ecol. Evol.">
        <title>Pezizomycetes genomes reveal the molecular basis of ectomycorrhizal truffle lifestyle.</title>
        <authorList>
            <person name="Murat C."/>
            <person name="Payen T."/>
            <person name="Noel B."/>
            <person name="Kuo A."/>
            <person name="Morin E."/>
            <person name="Chen J."/>
            <person name="Kohler A."/>
            <person name="Krizsan K."/>
            <person name="Balestrini R."/>
            <person name="Da Silva C."/>
            <person name="Montanini B."/>
            <person name="Hainaut M."/>
            <person name="Levati E."/>
            <person name="Barry K.W."/>
            <person name="Belfiori B."/>
            <person name="Cichocki N."/>
            <person name="Clum A."/>
            <person name="Dockter R.B."/>
            <person name="Fauchery L."/>
            <person name="Guy J."/>
            <person name="Iotti M."/>
            <person name="Le Tacon F."/>
            <person name="Lindquist E.A."/>
            <person name="Lipzen A."/>
            <person name="Malagnac F."/>
            <person name="Mello A."/>
            <person name="Molinier V."/>
            <person name="Miyauchi S."/>
            <person name="Poulain J."/>
            <person name="Riccioni C."/>
            <person name="Rubini A."/>
            <person name="Sitrit Y."/>
            <person name="Splivallo R."/>
            <person name="Traeger S."/>
            <person name="Wang M."/>
            <person name="Zifcakova L."/>
            <person name="Wipf D."/>
            <person name="Zambonelli A."/>
            <person name="Paolocci F."/>
            <person name="Nowrousian M."/>
            <person name="Ottonello S."/>
            <person name="Baldrian P."/>
            <person name="Spatafora J.W."/>
            <person name="Henrissat B."/>
            <person name="Nagy L.G."/>
            <person name="Aury J.M."/>
            <person name="Wincker P."/>
            <person name="Grigoriev I.V."/>
            <person name="Bonfante P."/>
            <person name="Martin F.M."/>
        </authorList>
    </citation>
    <scope>NUCLEOTIDE SEQUENCE [LARGE SCALE GENOMIC DNA]</scope>
    <source>
        <strain evidence="6 7">RN42</strain>
    </source>
</reference>
<evidence type="ECO:0000313" key="7">
    <source>
        <dbReference type="Proteomes" id="UP000275078"/>
    </source>
</evidence>
<dbReference type="GO" id="GO:0008017">
    <property type="term" value="F:microtubule binding"/>
    <property type="evidence" value="ECO:0007669"/>
    <property type="project" value="InterPro"/>
</dbReference>
<name>A0A3N4I512_ASCIM</name>
<feature type="compositionally biased region" description="Basic and acidic residues" evidence="4">
    <location>
        <begin position="388"/>
        <end position="405"/>
    </location>
</feature>
<feature type="domain" description="Kinesin motor" evidence="5">
    <location>
        <begin position="3"/>
        <end position="326"/>
    </location>
</feature>
<protein>
    <submittedName>
        <fullName evidence="6">Kinesin-domain-containing protein</fullName>
    </submittedName>
</protein>
<dbReference type="PANTHER" id="PTHR24115:SF1000">
    <property type="entry name" value="KINESIN-LIKE PROTEIN KIF22"/>
    <property type="match status" value="1"/>
</dbReference>
<dbReference type="SUPFAM" id="SSF48452">
    <property type="entry name" value="TPR-like"/>
    <property type="match status" value="1"/>
</dbReference>
<dbReference type="GO" id="GO:0007018">
    <property type="term" value="P:microtubule-based movement"/>
    <property type="evidence" value="ECO:0007669"/>
    <property type="project" value="InterPro"/>
</dbReference>
<keyword evidence="2" id="KW-0802">TPR repeat</keyword>
<keyword evidence="1" id="KW-0067">ATP-binding</keyword>
<evidence type="ECO:0000256" key="3">
    <source>
        <dbReference type="SAM" id="Coils"/>
    </source>
</evidence>
<dbReference type="OrthoDB" id="3176171at2759"/>
<dbReference type="CDD" id="cd00106">
    <property type="entry name" value="KISc"/>
    <property type="match status" value="1"/>
</dbReference>
<keyword evidence="7" id="KW-1185">Reference proteome</keyword>
<evidence type="ECO:0000313" key="6">
    <source>
        <dbReference type="EMBL" id="RPA79778.1"/>
    </source>
</evidence>
<feature type="binding site" evidence="1">
    <location>
        <begin position="83"/>
        <end position="90"/>
    </location>
    <ligand>
        <name>ATP</name>
        <dbReference type="ChEBI" id="CHEBI:30616"/>
    </ligand>
</feature>
<dbReference type="InterPro" id="IPR027640">
    <property type="entry name" value="Kinesin-like_fam"/>
</dbReference>
<dbReference type="Gene3D" id="3.40.850.10">
    <property type="entry name" value="Kinesin motor domain"/>
    <property type="match status" value="1"/>
</dbReference>
<dbReference type="STRING" id="1160509.A0A3N4I512"/>
<keyword evidence="1" id="KW-0505">Motor protein</keyword>
<dbReference type="AlphaFoldDB" id="A0A3N4I512"/>
<dbReference type="PANTHER" id="PTHR24115">
    <property type="entry name" value="KINESIN-RELATED"/>
    <property type="match status" value="1"/>
</dbReference>
<feature type="repeat" description="TPR" evidence="2">
    <location>
        <begin position="481"/>
        <end position="514"/>
    </location>
</feature>
<dbReference type="InterPro" id="IPR019734">
    <property type="entry name" value="TPR_rpt"/>
</dbReference>